<dbReference type="RefSeq" id="XP_025376686.1">
    <property type="nucleotide sequence ID" value="XM_025518879.1"/>
</dbReference>
<dbReference type="GeneID" id="37040795"/>
<reference evidence="4 5" key="1">
    <citation type="journal article" date="2018" name="Mol. Biol. Evol.">
        <title>Broad Genomic Sampling Reveals a Smut Pathogenic Ancestry of the Fungal Clade Ustilaginomycotina.</title>
        <authorList>
            <person name="Kijpornyongpan T."/>
            <person name="Mondo S.J."/>
            <person name="Barry K."/>
            <person name="Sandor L."/>
            <person name="Lee J."/>
            <person name="Lipzen A."/>
            <person name="Pangilinan J."/>
            <person name="LaButti K."/>
            <person name="Hainaut M."/>
            <person name="Henrissat B."/>
            <person name="Grigoriev I.V."/>
            <person name="Spatafora J.W."/>
            <person name="Aime M.C."/>
        </authorList>
    </citation>
    <scope>NUCLEOTIDE SEQUENCE [LARGE SCALE GENOMIC DNA]</scope>
    <source>
        <strain evidence="4 5">MCA 4198</strain>
    </source>
</reference>
<dbReference type="PANTHER" id="PTHR42901:SF1">
    <property type="entry name" value="ALCOHOL DEHYDROGENASE"/>
    <property type="match status" value="1"/>
</dbReference>
<organism evidence="4 5">
    <name type="scientific">Acaromyces ingoldii</name>
    <dbReference type="NCBI Taxonomy" id="215250"/>
    <lineage>
        <taxon>Eukaryota</taxon>
        <taxon>Fungi</taxon>
        <taxon>Dikarya</taxon>
        <taxon>Basidiomycota</taxon>
        <taxon>Ustilaginomycotina</taxon>
        <taxon>Exobasidiomycetes</taxon>
        <taxon>Exobasidiales</taxon>
        <taxon>Cryptobasidiaceae</taxon>
        <taxon>Acaromyces</taxon>
    </lineage>
</organism>
<gene>
    <name evidence="4" type="ORF">FA10DRAFT_231899</name>
</gene>
<dbReference type="OrthoDB" id="6251714at2759"/>
<dbReference type="EMBL" id="KZ819637">
    <property type="protein sequence ID" value="PWN89488.1"/>
    <property type="molecule type" value="Genomic_DNA"/>
</dbReference>
<evidence type="ECO:0000256" key="3">
    <source>
        <dbReference type="RuleBase" id="RU000363"/>
    </source>
</evidence>
<dbReference type="Pfam" id="PF00106">
    <property type="entry name" value="adh_short"/>
    <property type="match status" value="1"/>
</dbReference>
<dbReference type="Proteomes" id="UP000245768">
    <property type="component" value="Unassembled WGS sequence"/>
</dbReference>
<dbReference type="STRING" id="215250.A0A316YLF3"/>
<keyword evidence="2" id="KW-0560">Oxidoreductase</keyword>
<dbReference type="FunCoup" id="A0A316YLF3">
    <property type="interactions" value="52"/>
</dbReference>
<name>A0A316YLF3_9BASI</name>
<dbReference type="InParanoid" id="A0A316YLF3"/>
<dbReference type="AlphaFoldDB" id="A0A316YLF3"/>
<dbReference type="FunFam" id="3.40.50.720:FF:000047">
    <property type="entry name" value="NADP-dependent L-serine/L-allo-threonine dehydrogenase"/>
    <property type="match status" value="1"/>
</dbReference>
<keyword evidence="5" id="KW-1185">Reference proteome</keyword>
<dbReference type="GO" id="GO:0016616">
    <property type="term" value="F:oxidoreductase activity, acting on the CH-OH group of donors, NAD or NADP as acceptor"/>
    <property type="evidence" value="ECO:0007669"/>
    <property type="project" value="UniProtKB-ARBA"/>
</dbReference>
<sequence>MSSATPSPAQPILGTQRLIGKKVFVTGASSGIGRSTALIFARCGASVVLAARSKDKLEAAREACVEANKAQGSPGEAQFATAELDMRSRDSIDGLANRLPSWAPLSSFDILVSNAGLVRGREKVGEIDADEIDEVLETNVRGCIHLTQTFVREFRKKNSGHVICLGSIAGKEAYPGGSIYCASKFSIQAFHSSLLKELVDTQCRVTTIAPGMVNTEFSTVRYRGDKAKADAEYKGLQPLSPDDIAEDIIFVASRPPHVQVADVLVFPTNQASPYHSFRGN</sequence>
<dbReference type="InterPro" id="IPR002347">
    <property type="entry name" value="SDR_fam"/>
</dbReference>
<proteinExistence type="inferred from homology"/>
<evidence type="ECO:0000256" key="2">
    <source>
        <dbReference type="ARBA" id="ARBA00023002"/>
    </source>
</evidence>
<accession>A0A316YLF3</accession>
<evidence type="ECO:0000256" key="1">
    <source>
        <dbReference type="ARBA" id="ARBA00006484"/>
    </source>
</evidence>
<evidence type="ECO:0000313" key="5">
    <source>
        <dbReference type="Proteomes" id="UP000245768"/>
    </source>
</evidence>
<dbReference type="PANTHER" id="PTHR42901">
    <property type="entry name" value="ALCOHOL DEHYDROGENASE"/>
    <property type="match status" value="1"/>
</dbReference>
<protein>
    <submittedName>
        <fullName evidence="4">Putative NADP(+)-dependent dehydrogenase</fullName>
    </submittedName>
</protein>
<dbReference type="PRINTS" id="PR00080">
    <property type="entry name" value="SDRFAMILY"/>
</dbReference>
<dbReference type="InterPro" id="IPR036291">
    <property type="entry name" value="NAD(P)-bd_dom_sf"/>
</dbReference>
<evidence type="ECO:0000313" key="4">
    <source>
        <dbReference type="EMBL" id="PWN89488.1"/>
    </source>
</evidence>
<dbReference type="Gene3D" id="3.40.50.720">
    <property type="entry name" value="NAD(P)-binding Rossmann-like Domain"/>
    <property type="match status" value="1"/>
</dbReference>
<dbReference type="SUPFAM" id="SSF51735">
    <property type="entry name" value="NAD(P)-binding Rossmann-fold domains"/>
    <property type="match status" value="1"/>
</dbReference>
<dbReference type="PRINTS" id="PR00081">
    <property type="entry name" value="GDHRDH"/>
</dbReference>
<comment type="similarity">
    <text evidence="1 3">Belongs to the short-chain dehydrogenases/reductases (SDR) family.</text>
</comment>